<protein>
    <submittedName>
        <fullName evidence="1">Uncharacterized protein</fullName>
    </submittedName>
</protein>
<gene>
    <name evidence="1" type="ORF">AACH06_02645</name>
</gene>
<accession>A0ABU9BIC3</accession>
<dbReference type="EMBL" id="JBBUTG010000001">
    <property type="protein sequence ID" value="MEK8029707.1"/>
    <property type="molecule type" value="Genomic_DNA"/>
</dbReference>
<comment type="caution">
    <text evidence="1">The sequence shown here is derived from an EMBL/GenBank/DDBJ whole genome shotgun (WGS) entry which is preliminary data.</text>
</comment>
<name>A0ABU9BIC3_9BURK</name>
<sequence>MSHLKSVVPWEVWSRGNNNPSAISDELLVARLAETVAWCDALGPSESFRSNALRPSLFHDGFDDLVCGVGRARQSQIRQANLTVQHHTPLTVRGRFMVYFPDENLCDGYAELVSNGFFDVDNVPAHDTWVSYFDEEPLSRSRSRHLLCYVPVALLDAANEGIDGNPEQCIDWLDQTEVSIRQRVESLIRRA</sequence>
<organism evidence="1 2">
    <name type="scientific">Ideonella lacteola</name>
    <dbReference type="NCBI Taxonomy" id="2984193"/>
    <lineage>
        <taxon>Bacteria</taxon>
        <taxon>Pseudomonadati</taxon>
        <taxon>Pseudomonadota</taxon>
        <taxon>Betaproteobacteria</taxon>
        <taxon>Burkholderiales</taxon>
        <taxon>Sphaerotilaceae</taxon>
        <taxon>Ideonella</taxon>
    </lineage>
</organism>
<proteinExistence type="predicted"/>
<evidence type="ECO:0000313" key="1">
    <source>
        <dbReference type="EMBL" id="MEK8029707.1"/>
    </source>
</evidence>
<dbReference type="Proteomes" id="UP001371218">
    <property type="component" value="Unassembled WGS sequence"/>
</dbReference>
<reference evidence="1 2" key="1">
    <citation type="submission" date="2024-04" db="EMBL/GenBank/DDBJ databases">
        <title>Novel species of the genus Ideonella isolated from streams.</title>
        <authorList>
            <person name="Lu H."/>
        </authorList>
    </citation>
    <scope>NUCLEOTIDE SEQUENCE [LARGE SCALE GENOMIC DNA]</scope>
    <source>
        <strain evidence="1 2">DXS29W</strain>
    </source>
</reference>
<evidence type="ECO:0000313" key="2">
    <source>
        <dbReference type="Proteomes" id="UP001371218"/>
    </source>
</evidence>
<keyword evidence="2" id="KW-1185">Reference proteome</keyword>
<dbReference type="RefSeq" id="WP_341424040.1">
    <property type="nucleotide sequence ID" value="NZ_JBBUTG010000001.1"/>
</dbReference>